<evidence type="ECO:0000256" key="1">
    <source>
        <dbReference type="SAM" id="MobiDB-lite"/>
    </source>
</evidence>
<protein>
    <submittedName>
        <fullName evidence="2">Uncharacterized protein</fullName>
    </submittedName>
</protein>
<dbReference type="AlphaFoldDB" id="A0A9P6TD18"/>
<dbReference type="EMBL" id="MU167264">
    <property type="protein sequence ID" value="KAG0146183.1"/>
    <property type="molecule type" value="Genomic_DNA"/>
</dbReference>
<evidence type="ECO:0000313" key="3">
    <source>
        <dbReference type="Proteomes" id="UP000886653"/>
    </source>
</evidence>
<keyword evidence="3" id="KW-1185">Reference proteome</keyword>
<proteinExistence type="predicted"/>
<sequence length="117" mass="12728">MWIARAVLLITRDPRDIEYTEALPAPMQALPRDQKYPGPGTTTPEGPAARPEHAHQPTRLQAGSRIHSPFLPVLPSKTPSGSLRTAPRTPTVSLCPTKLYDPVTATPTNPPPPVPWN</sequence>
<feature type="region of interest" description="Disordered" evidence="1">
    <location>
        <begin position="22"/>
        <end position="117"/>
    </location>
</feature>
<organism evidence="2 3">
    <name type="scientific">Cronartium quercuum f. sp. fusiforme G11</name>
    <dbReference type="NCBI Taxonomy" id="708437"/>
    <lineage>
        <taxon>Eukaryota</taxon>
        <taxon>Fungi</taxon>
        <taxon>Dikarya</taxon>
        <taxon>Basidiomycota</taxon>
        <taxon>Pucciniomycotina</taxon>
        <taxon>Pucciniomycetes</taxon>
        <taxon>Pucciniales</taxon>
        <taxon>Coleosporiaceae</taxon>
        <taxon>Cronartium</taxon>
    </lineage>
</organism>
<evidence type="ECO:0000313" key="2">
    <source>
        <dbReference type="EMBL" id="KAG0146183.1"/>
    </source>
</evidence>
<accession>A0A9P6TD18</accession>
<gene>
    <name evidence="2" type="ORF">CROQUDRAFT_92937</name>
</gene>
<feature type="compositionally biased region" description="Pro residues" evidence="1">
    <location>
        <begin position="108"/>
        <end position="117"/>
    </location>
</feature>
<reference evidence="2" key="1">
    <citation type="submission" date="2013-11" db="EMBL/GenBank/DDBJ databases">
        <title>Genome sequence of the fusiform rust pathogen reveals effectors for host alternation and coevolution with pine.</title>
        <authorList>
            <consortium name="DOE Joint Genome Institute"/>
            <person name="Smith K."/>
            <person name="Pendleton A."/>
            <person name="Kubisiak T."/>
            <person name="Anderson C."/>
            <person name="Salamov A."/>
            <person name="Aerts A."/>
            <person name="Riley R."/>
            <person name="Clum A."/>
            <person name="Lindquist E."/>
            <person name="Ence D."/>
            <person name="Campbell M."/>
            <person name="Kronenberg Z."/>
            <person name="Feau N."/>
            <person name="Dhillon B."/>
            <person name="Hamelin R."/>
            <person name="Burleigh J."/>
            <person name="Smith J."/>
            <person name="Yandell M."/>
            <person name="Nelson C."/>
            <person name="Grigoriev I."/>
            <person name="Davis J."/>
        </authorList>
    </citation>
    <scope>NUCLEOTIDE SEQUENCE</scope>
    <source>
        <strain evidence="2">G11</strain>
    </source>
</reference>
<comment type="caution">
    <text evidence="2">The sequence shown here is derived from an EMBL/GenBank/DDBJ whole genome shotgun (WGS) entry which is preliminary data.</text>
</comment>
<feature type="compositionally biased region" description="Polar residues" evidence="1">
    <location>
        <begin position="77"/>
        <end position="94"/>
    </location>
</feature>
<feature type="compositionally biased region" description="Low complexity" evidence="1">
    <location>
        <begin position="37"/>
        <end position="49"/>
    </location>
</feature>
<name>A0A9P6TD18_9BASI</name>
<dbReference type="Proteomes" id="UP000886653">
    <property type="component" value="Unassembled WGS sequence"/>
</dbReference>